<dbReference type="InterPro" id="IPR002355">
    <property type="entry name" value="Cu_oxidase_Cu_BS"/>
</dbReference>
<dbReference type="PROSITE" id="PS00080">
    <property type="entry name" value="MULTICOPPER_OXIDASE2"/>
    <property type="match status" value="1"/>
</dbReference>
<feature type="domain" description="Plastocyanin-like" evidence="6">
    <location>
        <begin position="165"/>
        <end position="314"/>
    </location>
</feature>
<dbReference type="CDD" id="cd04205">
    <property type="entry name" value="CuRO_2_LCC_like"/>
    <property type="match status" value="1"/>
</dbReference>
<dbReference type="CDD" id="cd04206">
    <property type="entry name" value="CuRO_1_LCC_like"/>
    <property type="match status" value="1"/>
</dbReference>
<comment type="similarity">
    <text evidence="1">Belongs to the multicopper oxidase family.</text>
</comment>
<dbReference type="EMBL" id="JABAYA010000190">
    <property type="protein sequence ID" value="KAF7722525.1"/>
    <property type="molecule type" value="Genomic_DNA"/>
</dbReference>
<dbReference type="FunFam" id="2.60.40.420:FF:000045">
    <property type="entry name" value="Laccase 2"/>
    <property type="match status" value="1"/>
</dbReference>
<dbReference type="InterPro" id="IPR011707">
    <property type="entry name" value="Cu-oxidase-like_N"/>
</dbReference>
<evidence type="ECO:0000256" key="1">
    <source>
        <dbReference type="ARBA" id="ARBA00010609"/>
    </source>
</evidence>
<feature type="domain" description="Plastocyanin-like" evidence="7">
    <location>
        <begin position="443"/>
        <end position="570"/>
    </location>
</feature>
<evidence type="ECO:0000259" key="7">
    <source>
        <dbReference type="Pfam" id="PF07731"/>
    </source>
</evidence>
<dbReference type="Gene3D" id="2.60.40.420">
    <property type="entry name" value="Cupredoxins - blue copper proteins"/>
    <property type="match status" value="3"/>
</dbReference>
<dbReference type="InterPro" id="IPR008972">
    <property type="entry name" value="Cupredoxin"/>
</dbReference>
<keyword evidence="2" id="KW-0479">Metal-binding</keyword>
<evidence type="ECO:0000256" key="2">
    <source>
        <dbReference type="ARBA" id="ARBA00022723"/>
    </source>
</evidence>
<sequence length="582" mass="66142">MAIIHYCLLFALLVHSVTAKLRTFELNISKRRLNPDCFNQSYPALVVNDQFPGPPLRVTQNDDVHVIIRNHADEPTTVHYHGILQVGTTEADGMPNVTQAEIPPGEEYHQYFKVIGQTGTYFYHAHVGLQDGSVHGPFIVYDSEESWPEHNDKKLKDGPFEYDDERVLMLGEWWHQDTDDRLEYYLGPRFTGVQAADSYLINGRTIYGSLGQSEHCEGLSAIDVEHGKIYRLRVIGSLTFASLGLSIAGHTMTIIEVDGNLVEPYDTTFLDIASGQRFSVLVSANQAPKSYYINTTAYLIEASASNGRAILRYVKGGKTKDEDEDENEDERGASIPKIFAPVAKAATIGTLPQVPETFSQWLFPQLKPLVNGEHDFRTAPDRTIIWKPVERRIPSGNVTRWYINDHAGPEWHEPLIERLARRQGPWFNETVIRLNREERWDGYDSELQVYPMRYGEVVDIVIHASVLNDGTCPGHPWHTHGMVHYAIANGQGEYIHRRDKDIRTYPTPIAKDVTFVYGVDYMPPNTPRSTLCSWTKVRLHLTNPGLWAFHCHITAHMLQGMMTVLEVAPEEIKYLQRASEHL</sequence>
<dbReference type="PANTHER" id="PTHR11709:SF394">
    <property type="entry name" value="FI03373P-RELATED"/>
    <property type="match status" value="1"/>
</dbReference>
<keyword evidence="10" id="KW-1185">Reference proteome</keyword>
<evidence type="ECO:0000259" key="8">
    <source>
        <dbReference type="Pfam" id="PF07732"/>
    </source>
</evidence>
<dbReference type="AlphaFoldDB" id="A0A8H7ENA0"/>
<evidence type="ECO:0000259" key="6">
    <source>
        <dbReference type="Pfam" id="PF00394"/>
    </source>
</evidence>
<keyword evidence="3" id="KW-0560">Oxidoreductase</keyword>
<dbReference type="GO" id="GO:0005507">
    <property type="term" value="F:copper ion binding"/>
    <property type="evidence" value="ECO:0007669"/>
    <property type="project" value="InterPro"/>
</dbReference>
<dbReference type="InterPro" id="IPR001117">
    <property type="entry name" value="Cu-oxidase_2nd"/>
</dbReference>
<dbReference type="Pfam" id="PF07732">
    <property type="entry name" value="Cu-oxidase_3"/>
    <property type="match status" value="1"/>
</dbReference>
<dbReference type="Proteomes" id="UP000605846">
    <property type="component" value="Unassembled WGS sequence"/>
</dbReference>
<evidence type="ECO:0000313" key="9">
    <source>
        <dbReference type="EMBL" id="KAF7722525.1"/>
    </source>
</evidence>
<evidence type="ECO:0000256" key="3">
    <source>
        <dbReference type="ARBA" id="ARBA00023002"/>
    </source>
</evidence>
<feature type="domain" description="Plastocyanin-like" evidence="8">
    <location>
        <begin position="32"/>
        <end position="144"/>
    </location>
</feature>
<protein>
    <submittedName>
        <fullName evidence="9">Uncharacterized protein</fullName>
    </submittedName>
</protein>
<dbReference type="Pfam" id="PF00394">
    <property type="entry name" value="Cu-oxidase"/>
    <property type="match status" value="1"/>
</dbReference>
<reference evidence="9" key="1">
    <citation type="submission" date="2020-01" db="EMBL/GenBank/DDBJ databases">
        <title>Genome Sequencing of Three Apophysomyces-Like Fungal Strains Confirms a Novel Fungal Genus in the Mucoromycota with divergent Burkholderia-like Endosymbiotic Bacteria.</title>
        <authorList>
            <person name="Stajich J.E."/>
            <person name="Macias A.M."/>
            <person name="Carter-House D."/>
            <person name="Lovett B."/>
            <person name="Kasson L.R."/>
            <person name="Berry K."/>
            <person name="Grigoriev I."/>
            <person name="Chang Y."/>
            <person name="Spatafora J."/>
            <person name="Kasson M.T."/>
        </authorList>
    </citation>
    <scope>NUCLEOTIDE SEQUENCE</scope>
    <source>
        <strain evidence="9">NRRL A-21654</strain>
    </source>
</reference>
<feature type="chain" id="PRO_5034104361" evidence="5">
    <location>
        <begin position="20"/>
        <end position="582"/>
    </location>
</feature>
<comment type="caution">
    <text evidence="9">The sequence shown here is derived from an EMBL/GenBank/DDBJ whole genome shotgun (WGS) entry which is preliminary data.</text>
</comment>
<evidence type="ECO:0000313" key="10">
    <source>
        <dbReference type="Proteomes" id="UP000605846"/>
    </source>
</evidence>
<dbReference type="Pfam" id="PF07731">
    <property type="entry name" value="Cu-oxidase_2"/>
    <property type="match status" value="1"/>
</dbReference>
<name>A0A8H7ENA0_9FUNG</name>
<dbReference type="SUPFAM" id="SSF49503">
    <property type="entry name" value="Cupredoxins"/>
    <property type="match status" value="3"/>
</dbReference>
<evidence type="ECO:0000256" key="4">
    <source>
        <dbReference type="ARBA" id="ARBA00023008"/>
    </source>
</evidence>
<dbReference type="OrthoDB" id="2121828at2759"/>
<keyword evidence="4" id="KW-0186">Copper</keyword>
<dbReference type="PROSITE" id="PS00079">
    <property type="entry name" value="MULTICOPPER_OXIDASE1"/>
    <property type="match status" value="1"/>
</dbReference>
<dbReference type="GO" id="GO:0016491">
    <property type="term" value="F:oxidoreductase activity"/>
    <property type="evidence" value="ECO:0007669"/>
    <property type="project" value="UniProtKB-KW"/>
</dbReference>
<dbReference type="InterPro" id="IPR011706">
    <property type="entry name" value="Cu-oxidase_C"/>
</dbReference>
<feature type="signal peptide" evidence="5">
    <location>
        <begin position="1"/>
        <end position="19"/>
    </location>
</feature>
<gene>
    <name evidence="9" type="ORF">EC973_003051</name>
</gene>
<dbReference type="PANTHER" id="PTHR11709">
    <property type="entry name" value="MULTI-COPPER OXIDASE"/>
    <property type="match status" value="1"/>
</dbReference>
<evidence type="ECO:0000256" key="5">
    <source>
        <dbReference type="SAM" id="SignalP"/>
    </source>
</evidence>
<accession>A0A8H7ENA0</accession>
<organism evidence="9 10">
    <name type="scientific">Apophysomyces ossiformis</name>
    <dbReference type="NCBI Taxonomy" id="679940"/>
    <lineage>
        <taxon>Eukaryota</taxon>
        <taxon>Fungi</taxon>
        <taxon>Fungi incertae sedis</taxon>
        <taxon>Mucoromycota</taxon>
        <taxon>Mucoromycotina</taxon>
        <taxon>Mucoromycetes</taxon>
        <taxon>Mucorales</taxon>
        <taxon>Mucorineae</taxon>
        <taxon>Mucoraceae</taxon>
        <taxon>Apophysomyces</taxon>
    </lineage>
</organism>
<proteinExistence type="inferred from homology"/>
<dbReference type="InterPro" id="IPR045087">
    <property type="entry name" value="Cu-oxidase_fam"/>
</dbReference>
<keyword evidence="5" id="KW-0732">Signal</keyword>
<dbReference type="InterPro" id="IPR033138">
    <property type="entry name" value="Cu_oxidase_CS"/>
</dbReference>